<dbReference type="EMBL" id="AZHW01000862">
    <property type="protein sequence ID" value="ETW95885.1"/>
    <property type="molecule type" value="Genomic_DNA"/>
</dbReference>
<evidence type="ECO:0000256" key="1">
    <source>
        <dbReference type="ARBA" id="ARBA00022679"/>
    </source>
</evidence>
<evidence type="ECO:0000313" key="10">
    <source>
        <dbReference type="EMBL" id="ETW95885.1"/>
    </source>
</evidence>
<comment type="catalytic activity">
    <reaction evidence="8">
        <text>arsenic triglutathione + 3 [thioredoxin]-dithiol + 3 S-adenosyl-L-methionine = trimethylarsine + 3 [thioredoxin]-disulfide + 3 glutathione + 3 S-adenosyl-L-homocysteine + 3 H(+)</text>
        <dbReference type="Rhea" id="RHEA:69432"/>
        <dbReference type="Rhea" id="RHEA-COMP:10698"/>
        <dbReference type="Rhea" id="RHEA-COMP:10700"/>
        <dbReference type="ChEBI" id="CHEBI:15378"/>
        <dbReference type="ChEBI" id="CHEBI:27130"/>
        <dbReference type="ChEBI" id="CHEBI:29950"/>
        <dbReference type="ChEBI" id="CHEBI:50058"/>
        <dbReference type="ChEBI" id="CHEBI:57856"/>
        <dbReference type="ChEBI" id="CHEBI:57925"/>
        <dbReference type="ChEBI" id="CHEBI:59789"/>
        <dbReference type="ChEBI" id="CHEBI:183640"/>
        <dbReference type="EC" id="2.1.1.137"/>
    </reaction>
</comment>
<dbReference type="PANTHER" id="PTHR43675">
    <property type="entry name" value="ARSENITE METHYLTRANSFERASE"/>
    <property type="match status" value="1"/>
</dbReference>
<organism evidence="10 11">
    <name type="scientific">Entotheonella factor</name>
    <dbReference type="NCBI Taxonomy" id="1429438"/>
    <lineage>
        <taxon>Bacteria</taxon>
        <taxon>Pseudomonadati</taxon>
        <taxon>Nitrospinota/Tectimicrobiota group</taxon>
        <taxon>Candidatus Tectimicrobiota</taxon>
        <taxon>Candidatus Entotheonellia</taxon>
        <taxon>Candidatus Entotheonellales</taxon>
        <taxon>Candidatus Entotheonellaceae</taxon>
        <taxon>Candidatus Entotheonella</taxon>
    </lineage>
</organism>
<sequence>MSNACLEITEPPVSIDIARERSYELPPALTSLSNGATVLDLGSGEGAYSFLAATAVGESGCVIGVETTPAMISQARMNLIQSRFCNVSFRLGELEYLPVSDQSIDVIISHYGINQSCNKTQVFREALRVLKPGGRLTIVEMVATQVLPEEVEENGVLMLDDIEDMLRAAEFDQIQSHIRPPRNGSHRGPATNRAMKHLTAPVLIEAVKPA</sequence>
<evidence type="ECO:0000256" key="2">
    <source>
        <dbReference type="ARBA" id="ARBA00022691"/>
    </source>
</evidence>
<keyword evidence="2" id="KW-0949">S-adenosyl-L-methionine</keyword>
<comment type="catalytic activity">
    <reaction evidence="7">
        <text>arsenic triglutathione + 2 [thioredoxin]-dithiol + 2 S-adenosyl-L-methionine + H2O = dimethylarsinous acid + 2 [thioredoxin]-disulfide + 3 glutathione + 2 S-adenosyl-L-homocysteine + 2 H(+)</text>
        <dbReference type="Rhea" id="RHEA:69464"/>
        <dbReference type="Rhea" id="RHEA-COMP:10698"/>
        <dbReference type="Rhea" id="RHEA-COMP:10700"/>
        <dbReference type="ChEBI" id="CHEBI:15377"/>
        <dbReference type="ChEBI" id="CHEBI:15378"/>
        <dbReference type="ChEBI" id="CHEBI:23808"/>
        <dbReference type="ChEBI" id="CHEBI:29950"/>
        <dbReference type="ChEBI" id="CHEBI:50058"/>
        <dbReference type="ChEBI" id="CHEBI:57856"/>
        <dbReference type="ChEBI" id="CHEBI:57925"/>
        <dbReference type="ChEBI" id="CHEBI:59789"/>
        <dbReference type="ChEBI" id="CHEBI:183640"/>
        <dbReference type="EC" id="2.1.1.137"/>
    </reaction>
</comment>
<dbReference type="Gene3D" id="3.40.50.150">
    <property type="entry name" value="Vaccinia Virus protein VP39"/>
    <property type="match status" value="1"/>
</dbReference>
<proteinExistence type="inferred from homology"/>
<evidence type="ECO:0000256" key="8">
    <source>
        <dbReference type="ARBA" id="ARBA00048428"/>
    </source>
</evidence>
<dbReference type="PANTHER" id="PTHR43675:SF8">
    <property type="entry name" value="ARSENITE METHYLTRANSFERASE"/>
    <property type="match status" value="1"/>
</dbReference>
<feature type="domain" description="Methyltransferase" evidence="9">
    <location>
        <begin position="33"/>
        <end position="156"/>
    </location>
</feature>
<dbReference type="InterPro" id="IPR026669">
    <property type="entry name" value="Arsenite_MeTrfase-like"/>
</dbReference>
<comment type="similarity">
    <text evidence="3">Belongs to the methyltransferase superfamily. Arsenite methyltransferase family.</text>
</comment>
<evidence type="ECO:0000256" key="6">
    <source>
        <dbReference type="ARBA" id="ARBA00047941"/>
    </source>
</evidence>
<dbReference type="InterPro" id="IPR029063">
    <property type="entry name" value="SAM-dependent_MTases_sf"/>
</dbReference>
<reference evidence="10 11" key="1">
    <citation type="journal article" date="2014" name="Nature">
        <title>An environmental bacterial taxon with a large and distinct metabolic repertoire.</title>
        <authorList>
            <person name="Wilson M.C."/>
            <person name="Mori T."/>
            <person name="Ruckert C."/>
            <person name="Uria A.R."/>
            <person name="Helf M.J."/>
            <person name="Takada K."/>
            <person name="Gernert C."/>
            <person name="Steffens U.A."/>
            <person name="Heycke N."/>
            <person name="Schmitt S."/>
            <person name="Rinke C."/>
            <person name="Helfrich E.J."/>
            <person name="Brachmann A.O."/>
            <person name="Gurgui C."/>
            <person name="Wakimoto T."/>
            <person name="Kracht M."/>
            <person name="Crusemann M."/>
            <person name="Hentschel U."/>
            <person name="Abe I."/>
            <person name="Matsunaga S."/>
            <person name="Kalinowski J."/>
            <person name="Takeyama H."/>
            <person name="Piel J."/>
        </authorList>
    </citation>
    <scope>NUCLEOTIDE SEQUENCE [LARGE SCALE GENOMIC DNA]</scope>
    <source>
        <strain evidence="11">TSY1</strain>
    </source>
</reference>
<keyword evidence="11" id="KW-1185">Reference proteome</keyword>
<evidence type="ECO:0000256" key="3">
    <source>
        <dbReference type="ARBA" id="ARBA00034487"/>
    </source>
</evidence>
<comment type="caution">
    <text evidence="10">The sequence shown here is derived from an EMBL/GenBank/DDBJ whole genome shotgun (WGS) entry which is preliminary data.</text>
</comment>
<dbReference type="Proteomes" id="UP000019141">
    <property type="component" value="Unassembled WGS sequence"/>
</dbReference>
<dbReference type="CDD" id="cd02440">
    <property type="entry name" value="AdoMet_MTases"/>
    <property type="match status" value="1"/>
</dbReference>
<evidence type="ECO:0000256" key="4">
    <source>
        <dbReference type="ARBA" id="ARBA00034521"/>
    </source>
</evidence>
<dbReference type="HOGENOM" id="CLU_052868_1_1_7"/>
<dbReference type="GO" id="GO:0030791">
    <property type="term" value="F:arsenite methyltransferase activity"/>
    <property type="evidence" value="ECO:0007669"/>
    <property type="project" value="UniProtKB-EC"/>
</dbReference>
<dbReference type="SUPFAM" id="SSF53335">
    <property type="entry name" value="S-adenosyl-L-methionine-dependent methyltransferases"/>
    <property type="match status" value="1"/>
</dbReference>
<evidence type="ECO:0000259" key="9">
    <source>
        <dbReference type="Pfam" id="PF13847"/>
    </source>
</evidence>
<gene>
    <name evidence="10" type="ORF">ETSY1_28785</name>
</gene>
<dbReference type="InterPro" id="IPR025714">
    <property type="entry name" value="Methyltranfer_dom"/>
</dbReference>
<evidence type="ECO:0000256" key="5">
    <source>
        <dbReference type="ARBA" id="ARBA00034545"/>
    </source>
</evidence>
<comment type="catalytic activity">
    <reaction evidence="6">
        <text>arsenic triglutathione + [thioredoxin]-dithiol + S-adenosyl-L-methionine + 2 H2O = methylarsonous acid + [thioredoxin]-disulfide + 3 glutathione + S-adenosyl-L-homocysteine + H(+)</text>
        <dbReference type="Rhea" id="RHEA:69460"/>
        <dbReference type="Rhea" id="RHEA-COMP:10698"/>
        <dbReference type="Rhea" id="RHEA-COMP:10700"/>
        <dbReference type="ChEBI" id="CHEBI:15377"/>
        <dbReference type="ChEBI" id="CHEBI:15378"/>
        <dbReference type="ChEBI" id="CHEBI:17826"/>
        <dbReference type="ChEBI" id="CHEBI:29950"/>
        <dbReference type="ChEBI" id="CHEBI:50058"/>
        <dbReference type="ChEBI" id="CHEBI:57856"/>
        <dbReference type="ChEBI" id="CHEBI:57925"/>
        <dbReference type="ChEBI" id="CHEBI:59789"/>
        <dbReference type="ChEBI" id="CHEBI:183640"/>
        <dbReference type="EC" id="2.1.1.137"/>
    </reaction>
</comment>
<accession>W4LDW7</accession>
<protein>
    <recommendedName>
        <fullName evidence="5">Arsenite methyltransferase</fullName>
        <ecNumber evidence="4">2.1.1.137</ecNumber>
    </recommendedName>
</protein>
<dbReference type="EC" id="2.1.1.137" evidence="4"/>
<keyword evidence="1" id="KW-0808">Transferase</keyword>
<dbReference type="AlphaFoldDB" id="W4LDW7"/>
<evidence type="ECO:0000256" key="7">
    <source>
        <dbReference type="ARBA" id="ARBA00047943"/>
    </source>
</evidence>
<dbReference type="Pfam" id="PF13847">
    <property type="entry name" value="Methyltransf_31"/>
    <property type="match status" value="1"/>
</dbReference>
<evidence type="ECO:0000313" key="11">
    <source>
        <dbReference type="Proteomes" id="UP000019141"/>
    </source>
</evidence>
<name>W4LDW7_ENTF1</name>